<evidence type="ECO:0000256" key="3">
    <source>
        <dbReference type="ARBA" id="ARBA00023002"/>
    </source>
</evidence>
<sequence length="107" mass="11826">MEFERYDVTKDLVIIGAGMPGICAAIQAARLGLTVALINNRGYVGGNASAEIDVSVDGADGAQEFNLYAREGGILEEIRLENLHRNPQRNRYIWDAVLMDFLLKEKT</sequence>
<dbReference type="GO" id="GO:0016491">
    <property type="term" value="F:oxidoreductase activity"/>
    <property type="evidence" value="ECO:0007669"/>
    <property type="project" value="UniProtKB-KW"/>
</dbReference>
<dbReference type="eggNOG" id="COG1233">
    <property type="taxonomic scope" value="Bacteria"/>
</dbReference>
<reference evidence="7 8" key="2">
    <citation type="journal article" date="2011" name="Stand. Genomic Sci.">
        <title>Complete genome sequence of Mahella australiensis type strain (50-1 BON).</title>
        <authorList>
            <person name="Sikorski J."/>
            <person name="Teshima H."/>
            <person name="Nolan M."/>
            <person name="Lucas S."/>
            <person name="Hammon N."/>
            <person name="Deshpande S."/>
            <person name="Cheng J.F."/>
            <person name="Pitluck S."/>
            <person name="Liolios K."/>
            <person name="Pagani I."/>
            <person name="Ivanova N."/>
            <person name="Huntemann M."/>
            <person name="Mavromatis K."/>
            <person name="Ovchinikova G."/>
            <person name="Pati A."/>
            <person name="Tapia R."/>
            <person name="Han C."/>
            <person name="Goodwin L."/>
            <person name="Chen A."/>
            <person name="Palaniappan K."/>
            <person name="Land M."/>
            <person name="Hauser L."/>
            <person name="Ngatchou-Djao O.D."/>
            <person name="Rohde M."/>
            <person name="Pukall R."/>
            <person name="Spring S."/>
            <person name="Abt B."/>
            <person name="Goker M."/>
            <person name="Detter J.C."/>
            <person name="Woyke T."/>
            <person name="Bristow J."/>
            <person name="Markowitz V."/>
            <person name="Hugenholtz P."/>
            <person name="Eisen J.A."/>
            <person name="Kyrpides N.C."/>
            <person name="Klenk H.P."/>
            <person name="Lapidus A."/>
        </authorList>
    </citation>
    <scope>NUCLEOTIDE SEQUENCE [LARGE SCALE GENOMIC DNA]</scope>
    <source>
        <strain evidence="8">DSM 15567 / CIP 107919 / 50-1 BON</strain>
    </source>
</reference>
<keyword evidence="2" id="KW-0479">Metal-binding</keyword>
<keyword evidence="4" id="KW-0408">Iron</keyword>
<dbReference type="InterPro" id="IPR039650">
    <property type="entry name" value="HdrA-like"/>
</dbReference>
<keyword evidence="6" id="KW-0472">Membrane</keyword>
<dbReference type="Gene3D" id="3.50.50.60">
    <property type="entry name" value="FAD/NAD(P)-binding domain"/>
    <property type="match status" value="1"/>
</dbReference>
<evidence type="ECO:0000313" key="8">
    <source>
        <dbReference type="Proteomes" id="UP000008457"/>
    </source>
</evidence>
<evidence type="ECO:0000256" key="4">
    <source>
        <dbReference type="ARBA" id="ARBA00023004"/>
    </source>
</evidence>
<dbReference type="SUPFAM" id="SSF51905">
    <property type="entry name" value="FAD/NAD(P)-binding domain"/>
    <property type="match status" value="1"/>
</dbReference>
<dbReference type="RefSeq" id="WP_013780356.1">
    <property type="nucleotide sequence ID" value="NC_015520.1"/>
</dbReference>
<keyword evidence="6" id="KW-0812">Transmembrane</keyword>
<dbReference type="Proteomes" id="UP000008457">
    <property type="component" value="Chromosome"/>
</dbReference>
<dbReference type="GO" id="GO:0051539">
    <property type="term" value="F:4 iron, 4 sulfur cluster binding"/>
    <property type="evidence" value="ECO:0007669"/>
    <property type="project" value="UniProtKB-KW"/>
</dbReference>
<protein>
    <submittedName>
        <fullName evidence="7">Fumarate reductase/succinate dehydrogenase flavoprotein domain protein</fullName>
    </submittedName>
</protein>
<feature type="transmembrane region" description="Helical" evidence="6">
    <location>
        <begin position="12"/>
        <end position="33"/>
    </location>
</feature>
<dbReference type="Pfam" id="PF12831">
    <property type="entry name" value="FAD_oxidored"/>
    <property type="match status" value="1"/>
</dbReference>
<evidence type="ECO:0000256" key="5">
    <source>
        <dbReference type="ARBA" id="ARBA00023014"/>
    </source>
</evidence>
<dbReference type="EMBL" id="CP002360">
    <property type="protein sequence ID" value="AEE95926.1"/>
    <property type="molecule type" value="Genomic_DNA"/>
</dbReference>
<reference evidence="8" key="1">
    <citation type="submission" date="2010-11" db="EMBL/GenBank/DDBJ databases">
        <title>The complete genome of Mahella australiensis DSM 15567.</title>
        <authorList>
            <consortium name="US DOE Joint Genome Institute (JGI-PGF)"/>
            <person name="Lucas S."/>
            <person name="Copeland A."/>
            <person name="Lapidus A."/>
            <person name="Bruce D."/>
            <person name="Goodwin L."/>
            <person name="Pitluck S."/>
            <person name="Kyrpides N."/>
            <person name="Mavromatis K."/>
            <person name="Pagani I."/>
            <person name="Ivanova N."/>
            <person name="Teshima H."/>
            <person name="Brettin T."/>
            <person name="Detter J.C."/>
            <person name="Han C."/>
            <person name="Tapia R."/>
            <person name="Land M."/>
            <person name="Hauser L."/>
            <person name="Markowitz V."/>
            <person name="Cheng J.-F."/>
            <person name="Hugenholtz P."/>
            <person name="Woyke T."/>
            <person name="Wu D."/>
            <person name="Spring S."/>
            <person name="Pukall R."/>
            <person name="Steenblock K."/>
            <person name="Schneider S."/>
            <person name="Klenk H.-P."/>
            <person name="Eisen J.A."/>
        </authorList>
    </citation>
    <scope>NUCLEOTIDE SEQUENCE [LARGE SCALE GENOMIC DNA]</scope>
    <source>
        <strain evidence="8">DSM 15567 / CIP 107919 / 50-1 BON</strain>
    </source>
</reference>
<keyword evidence="1" id="KW-0004">4Fe-4S</keyword>
<dbReference type="HOGENOM" id="CLU_2206845_0_0_9"/>
<dbReference type="KEGG" id="mas:Mahau_0725"/>
<keyword evidence="8" id="KW-1185">Reference proteome</keyword>
<evidence type="ECO:0000313" key="7">
    <source>
        <dbReference type="EMBL" id="AEE95926.1"/>
    </source>
</evidence>
<dbReference type="PANTHER" id="PTHR43498">
    <property type="entry name" value="FERREDOXIN:COB-COM HETERODISULFIDE REDUCTASE SUBUNIT A"/>
    <property type="match status" value="1"/>
</dbReference>
<dbReference type="GO" id="GO:0046872">
    <property type="term" value="F:metal ion binding"/>
    <property type="evidence" value="ECO:0007669"/>
    <property type="project" value="UniProtKB-KW"/>
</dbReference>
<dbReference type="AlphaFoldDB" id="F4A123"/>
<accession>F4A123</accession>
<name>F4A123_MAHA5</name>
<keyword evidence="5" id="KW-0411">Iron-sulfur</keyword>
<organism evidence="7 8">
    <name type="scientific">Mahella australiensis (strain DSM 15567 / CIP 107919 / 50-1 BON)</name>
    <dbReference type="NCBI Taxonomy" id="697281"/>
    <lineage>
        <taxon>Bacteria</taxon>
        <taxon>Bacillati</taxon>
        <taxon>Bacillota</taxon>
        <taxon>Clostridia</taxon>
        <taxon>Thermoanaerobacterales</taxon>
        <taxon>Thermoanaerobacterales Family IV. Incertae Sedis</taxon>
        <taxon>Mahella</taxon>
    </lineage>
</organism>
<dbReference type="PANTHER" id="PTHR43498:SF1">
    <property type="entry name" value="COB--COM HETERODISULFIDE REDUCTASE IRON-SULFUR SUBUNIT A"/>
    <property type="match status" value="1"/>
</dbReference>
<evidence type="ECO:0000256" key="6">
    <source>
        <dbReference type="SAM" id="Phobius"/>
    </source>
</evidence>
<gene>
    <name evidence="7" type="ordered locus">Mahau_0725</name>
</gene>
<keyword evidence="6" id="KW-1133">Transmembrane helix</keyword>
<keyword evidence="3" id="KW-0560">Oxidoreductase</keyword>
<proteinExistence type="predicted"/>
<evidence type="ECO:0000256" key="1">
    <source>
        <dbReference type="ARBA" id="ARBA00022485"/>
    </source>
</evidence>
<dbReference type="InterPro" id="IPR036188">
    <property type="entry name" value="FAD/NAD-bd_sf"/>
</dbReference>
<evidence type="ECO:0000256" key="2">
    <source>
        <dbReference type="ARBA" id="ARBA00022723"/>
    </source>
</evidence>
<dbReference type="STRING" id="697281.Mahau_0725"/>